<dbReference type="InterPro" id="IPR036036">
    <property type="entry name" value="SOCS_box-like_dom_sf"/>
</dbReference>
<evidence type="ECO:0000259" key="4">
    <source>
        <dbReference type="PROSITE" id="PS50225"/>
    </source>
</evidence>
<dbReference type="SMART" id="SM00969">
    <property type="entry name" value="SOCS_box"/>
    <property type="match status" value="1"/>
</dbReference>
<dbReference type="EnsemblMetazoa" id="CapteT152982">
    <property type="protein sequence ID" value="CapteP152982"/>
    <property type="gene ID" value="CapteG152982"/>
</dbReference>
<dbReference type="Pfam" id="PF07525">
    <property type="entry name" value="SOCS_box"/>
    <property type="match status" value="1"/>
</dbReference>
<dbReference type="SUPFAM" id="SSF158235">
    <property type="entry name" value="SOCS box-like"/>
    <property type="match status" value="1"/>
</dbReference>
<dbReference type="HOGENOM" id="CLU_047464_0_0_1"/>
<dbReference type="InterPro" id="IPR036770">
    <property type="entry name" value="Ankyrin_rpt-contain_sf"/>
</dbReference>
<proteinExistence type="predicted"/>
<feature type="repeat" description="ANK" evidence="3">
    <location>
        <begin position="1"/>
        <end position="28"/>
    </location>
</feature>
<dbReference type="SUPFAM" id="SSF48403">
    <property type="entry name" value="Ankyrin repeat"/>
    <property type="match status" value="1"/>
</dbReference>
<reference evidence="6" key="3">
    <citation type="submission" date="2015-06" db="UniProtKB">
        <authorList>
            <consortium name="EnsemblMetazoa"/>
        </authorList>
    </citation>
    <scope>IDENTIFICATION</scope>
</reference>
<evidence type="ECO:0000256" key="3">
    <source>
        <dbReference type="PROSITE-ProRule" id="PRU00023"/>
    </source>
</evidence>
<dbReference type="Proteomes" id="UP000014760">
    <property type="component" value="Unassembled WGS sequence"/>
</dbReference>
<evidence type="ECO:0000313" key="5">
    <source>
        <dbReference type="EMBL" id="ELU00854.1"/>
    </source>
</evidence>
<dbReference type="InterPro" id="IPR002110">
    <property type="entry name" value="Ankyrin_rpt"/>
</dbReference>
<reference evidence="7" key="1">
    <citation type="submission" date="2012-12" db="EMBL/GenBank/DDBJ databases">
        <authorList>
            <person name="Hellsten U."/>
            <person name="Grimwood J."/>
            <person name="Chapman J.A."/>
            <person name="Shapiro H."/>
            <person name="Aerts A."/>
            <person name="Otillar R.P."/>
            <person name="Terry A.Y."/>
            <person name="Boore J.L."/>
            <person name="Simakov O."/>
            <person name="Marletaz F."/>
            <person name="Cho S.-J."/>
            <person name="Edsinger-Gonzales E."/>
            <person name="Havlak P."/>
            <person name="Kuo D.-H."/>
            <person name="Larsson T."/>
            <person name="Lv J."/>
            <person name="Arendt D."/>
            <person name="Savage R."/>
            <person name="Osoegawa K."/>
            <person name="de Jong P."/>
            <person name="Lindberg D.R."/>
            <person name="Seaver E.C."/>
            <person name="Weisblat D.A."/>
            <person name="Putnam N.H."/>
            <person name="Grigoriev I.V."/>
            <person name="Rokhsar D.S."/>
        </authorList>
    </citation>
    <scope>NUCLEOTIDE SEQUENCE</scope>
    <source>
        <strain evidence="7">I ESC-2004</strain>
    </source>
</reference>
<organism evidence="5">
    <name type="scientific">Capitella teleta</name>
    <name type="common">Polychaete worm</name>
    <dbReference type="NCBI Taxonomy" id="283909"/>
    <lineage>
        <taxon>Eukaryota</taxon>
        <taxon>Metazoa</taxon>
        <taxon>Spiralia</taxon>
        <taxon>Lophotrochozoa</taxon>
        <taxon>Annelida</taxon>
        <taxon>Polychaeta</taxon>
        <taxon>Sedentaria</taxon>
        <taxon>Scolecida</taxon>
        <taxon>Capitellidae</taxon>
        <taxon>Capitella</taxon>
    </lineage>
</organism>
<dbReference type="OrthoDB" id="366390at2759"/>
<keyword evidence="2 3" id="KW-0040">ANK repeat</keyword>
<evidence type="ECO:0000313" key="6">
    <source>
        <dbReference type="EnsemblMetazoa" id="CapteP152982"/>
    </source>
</evidence>
<dbReference type="PANTHER" id="PTHR24198:SF165">
    <property type="entry name" value="ANKYRIN REPEAT-CONTAINING PROTEIN-RELATED"/>
    <property type="match status" value="1"/>
</dbReference>
<sequence>MLIASKHGYYDAMETLLDNGAVVNYNDQSEASKALAYLTIHPLNSAIENNHTDCVELLLKRGCDPNQKYFLGNEINLVPLEHIECLEMLLKYGADPNAVSRGGLTALMKAFAITEGRADVCLLLLDHGANPNEIDTEGVSLLQIACATSALPNQYTIIEMLLNHSANPNYFGAYPSLAGPTLTPLVEYFTNNDTIDFSLVKLLVKYGSGVNITQPTRLFKILDAQGLLPQIRKLRPYEEIFHFLINVAQKFDLRAIKVESSLSNGQKETLLVRASHPTSLKHQSRLLIRKTLCLPVLKSLRLLPLPKYLVNFLEFEAD</sequence>
<dbReference type="InterPro" id="IPR001496">
    <property type="entry name" value="SOCS_box"/>
</dbReference>
<reference evidence="5 7" key="2">
    <citation type="journal article" date="2013" name="Nature">
        <title>Insights into bilaterian evolution from three spiralian genomes.</title>
        <authorList>
            <person name="Simakov O."/>
            <person name="Marletaz F."/>
            <person name="Cho S.J."/>
            <person name="Edsinger-Gonzales E."/>
            <person name="Havlak P."/>
            <person name="Hellsten U."/>
            <person name="Kuo D.H."/>
            <person name="Larsson T."/>
            <person name="Lv J."/>
            <person name="Arendt D."/>
            <person name="Savage R."/>
            <person name="Osoegawa K."/>
            <person name="de Jong P."/>
            <person name="Grimwood J."/>
            <person name="Chapman J.A."/>
            <person name="Shapiro H."/>
            <person name="Aerts A."/>
            <person name="Otillar R.P."/>
            <person name="Terry A.Y."/>
            <person name="Boore J.L."/>
            <person name="Grigoriev I.V."/>
            <person name="Lindberg D.R."/>
            <person name="Seaver E.C."/>
            <person name="Weisblat D.A."/>
            <person name="Putnam N.H."/>
            <person name="Rokhsar D.S."/>
        </authorList>
    </citation>
    <scope>NUCLEOTIDE SEQUENCE</scope>
    <source>
        <strain evidence="5 7">I ESC-2004</strain>
    </source>
</reference>
<dbReference type="EMBL" id="KB305654">
    <property type="protein sequence ID" value="ELU00854.1"/>
    <property type="molecule type" value="Genomic_DNA"/>
</dbReference>
<keyword evidence="7" id="KW-1185">Reference proteome</keyword>
<dbReference type="GO" id="GO:0035556">
    <property type="term" value="P:intracellular signal transduction"/>
    <property type="evidence" value="ECO:0007669"/>
    <property type="project" value="InterPro"/>
</dbReference>
<dbReference type="EMBL" id="AMQN01009537">
    <property type="status" value="NOT_ANNOTATED_CDS"/>
    <property type="molecule type" value="Genomic_DNA"/>
</dbReference>
<gene>
    <name evidence="5" type="ORF">CAPTEDRAFT_152982</name>
</gene>
<dbReference type="PANTHER" id="PTHR24198">
    <property type="entry name" value="ANKYRIN REPEAT AND PROTEIN KINASE DOMAIN-CONTAINING PROTEIN"/>
    <property type="match status" value="1"/>
</dbReference>
<keyword evidence="1" id="KW-0677">Repeat</keyword>
<accession>R7U4G7</accession>
<name>R7U4G7_CAPTE</name>
<dbReference type="Pfam" id="PF12796">
    <property type="entry name" value="Ank_2"/>
    <property type="match status" value="2"/>
</dbReference>
<dbReference type="Gene3D" id="1.25.40.20">
    <property type="entry name" value="Ankyrin repeat-containing domain"/>
    <property type="match status" value="2"/>
</dbReference>
<protein>
    <recommendedName>
        <fullName evidence="4">SOCS box domain-containing protein</fullName>
    </recommendedName>
</protein>
<dbReference type="OMA" id="GFCNVIR"/>
<evidence type="ECO:0000256" key="2">
    <source>
        <dbReference type="ARBA" id="ARBA00023043"/>
    </source>
</evidence>
<dbReference type="PROSITE" id="PS50088">
    <property type="entry name" value="ANK_REPEAT"/>
    <property type="match status" value="1"/>
</dbReference>
<dbReference type="PROSITE" id="PS50225">
    <property type="entry name" value="SOCS"/>
    <property type="match status" value="1"/>
</dbReference>
<dbReference type="STRING" id="283909.R7U4G7"/>
<dbReference type="SMART" id="SM00248">
    <property type="entry name" value="ANK"/>
    <property type="match status" value="5"/>
</dbReference>
<evidence type="ECO:0000256" key="1">
    <source>
        <dbReference type="ARBA" id="ARBA00022737"/>
    </source>
</evidence>
<dbReference type="AlphaFoldDB" id="R7U4G7"/>
<feature type="domain" description="SOCS box" evidence="4">
    <location>
        <begin position="271"/>
        <end position="314"/>
    </location>
</feature>
<evidence type="ECO:0000313" key="7">
    <source>
        <dbReference type="Proteomes" id="UP000014760"/>
    </source>
</evidence>